<keyword evidence="2" id="KW-1185">Reference proteome</keyword>
<name>A0A4R3VRC7_9SPHI</name>
<sequence length="102" mass="11703">MKFPNKIHFYYPSLTLNIPGIQLEKIADISSNEAVKGLSYGSFEDGISINIDCTKHLYEQAEYYTEKYLSNRTNSNLKDAKYFVNMLKVSEFKTSLTSKLSD</sequence>
<comment type="caution">
    <text evidence="1">The sequence shown here is derived from an EMBL/GenBank/DDBJ whole genome shotgun (WGS) entry which is preliminary data.</text>
</comment>
<accession>A0A4R3VRC7</accession>
<proteinExistence type="predicted"/>
<organism evidence="1 2">
    <name type="scientific">Sphingobacterium alimentarium</name>
    <dbReference type="NCBI Taxonomy" id="797292"/>
    <lineage>
        <taxon>Bacteria</taxon>
        <taxon>Pseudomonadati</taxon>
        <taxon>Bacteroidota</taxon>
        <taxon>Sphingobacteriia</taxon>
        <taxon>Sphingobacteriales</taxon>
        <taxon>Sphingobacteriaceae</taxon>
        <taxon>Sphingobacterium</taxon>
    </lineage>
</organism>
<gene>
    <name evidence="1" type="ORF">EDC17_104924</name>
</gene>
<evidence type="ECO:0000313" key="2">
    <source>
        <dbReference type="Proteomes" id="UP000295197"/>
    </source>
</evidence>
<dbReference type="AlphaFoldDB" id="A0A4R3VRC7"/>
<protein>
    <submittedName>
        <fullName evidence="1">Putative polysaccharide deacetylase</fullName>
    </submittedName>
</protein>
<dbReference type="EMBL" id="SMBZ01000049">
    <property type="protein sequence ID" value="TCV08038.1"/>
    <property type="molecule type" value="Genomic_DNA"/>
</dbReference>
<evidence type="ECO:0000313" key="1">
    <source>
        <dbReference type="EMBL" id="TCV08038.1"/>
    </source>
</evidence>
<dbReference type="Pfam" id="PF15421">
    <property type="entry name" value="Polysacc_deac_3"/>
    <property type="match status" value="1"/>
</dbReference>
<dbReference type="InterPro" id="IPR032762">
    <property type="entry name" value="Polysacc_deac_3"/>
</dbReference>
<reference evidence="1 2" key="1">
    <citation type="submission" date="2019-03" db="EMBL/GenBank/DDBJ databases">
        <title>Genomic Encyclopedia of Type Strains, Phase IV (KMG-IV): sequencing the most valuable type-strain genomes for metagenomic binning, comparative biology and taxonomic classification.</title>
        <authorList>
            <person name="Goeker M."/>
        </authorList>
    </citation>
    <scope>NUCLEOTIDE SEQUENCE [LARGE SCALE GENOMIC DNA]</scope>
    <source>
        <strain evidence="1 2">DSM 22362</strain>
    </source>
</reference>
<dbReference type="Proteomes" id="UP000295197">
    <property type="component" value="Unassembled WGS sequence"/>
</dbReference>